<dbReference type="GO" id="GO:0019632">
    <property type="term" value="P:shikimate metabolic process"/>
    <property type="evidence" value="ECO:0007669"/>
    <property type="project" value="TreeGrafter"/>
</dbReference>
<protein>
    <submittedName>
        <fullName evidence="1">Putative shikimate dehydrogenase, 3-dehydroquinate dehydratase</fullName>
        <ecNumber evidence="1">1.1.1.25</ecNumber>
        <ecNumber evidence="1">4.2.1.10</ecNumber>
    </submittedName>
</protein>
<dbReference type="Gene3D" id="3.40.50.10860">
    <property type="entry name" value="Leucine Dehydrogenase, chain A, domain 1"/>
    <property type="match status" value="1"/>
</dbReference>
<dbReference type="GO" id="GO:0009423">
    <property type="term" value="P:chorismate biosynthetic process"/>
    <property type="evidence" value="ECO:0007669"/>
    <property type="project" value="TreeGrafter"/>
</dbReference>
<dbReference type="PANTHER" id="PTHR21089:SF1">
    <property type="entry name" value="BIFUNCTIONAL 3-DEHYDROQUINATE DEHYDRATASE_SHIKIMATE DEHYDROGENASE, CHLOROPLASTIC"/>
    <property type="match status" value="1"/>
</dbReference>
<keyword evidence="1" id="KW-0456">Lyase</keyword>
<evidence type="ECO:0000313" key="1">
    <source>
        <dbReference type="EMBL" id="PRQ60529.1"/>
    </source>
</evidence>
<proteinExistence type="predicted"/>
<keyword evidence="2" id="KW-1185">Reference proteome</keyword>
<keyword evidence="1" id="KW-0560">Oxidoreductase</keyword>
<accession>A0A2P6SPB7</accession>
<dbReference type="STRING" id="74649.A0A2P6SPB7"/>
<dbReference type="SUPFAM" id="SSF53223">
    <property type="entry name" value="Aminoacid dehydrogenase-like, N-terminal domain"/>
    <property type="match status" value="1"/>
</dbReference>
<gene>
    <name evidence="1" type="ORF">RchiOBHm_Chr1g0382301</name>
</gene>
<reference evidence="1 2" key="1">
    <citation type="journal article" date="2018" name="Nat. Genet.">
        <title>The Rosa genome provides new insights in the design of modern roses.</title>
        <authorList>
            <person name="Bendahmane M."/>
        </authorList>
    </citation>
    <scope>NUCLEOTIDE SEQUENCE [LARGE SCALE GENOMIC DNA]</scope>
    <source>
        <strain evidence="2">cv. Old Blush</strain>
    </source>
</reference>
<dbReference type="InterPro" id="IPR046346">
    <property type="entry name" value="Aminoacid_DH-like_N_sf"/>
</dbReference>
<name>A0A2P6SPB7_ROSCH</name>
<dbReference type="AlphaFoldDB" id="A0A2P6SPB7"/>
<sequence length="246" mass="27855">MCFNYNSRFSNCLVRPFSSNYCRIEGLIRNQAMLPRSQTQTVCHQRLQVTILMMKEGLTRGMVSFLVAERTSSFHLGSSSSVFMFQRVAISTVANMCKKLPSDTTDFGMEAVPLLTIFCNIMVCPNDRTCNGSVRLISWIHCTNLGGYLTPGTCSIQELFQFLGNLPYILHVYNFRLIRPDTRLYDVTGKPISNSKSPPLYNKEFKSVGFDEVYVNSSGTIQVSRLSQLTTLQILFLLTDQLTYVN</sequence>
<dbReference type="InterPro" id="IPR022893">
    <property type="entry name" value="Shikimate_DH_fam"/>
</dbReference>
<dbReference type="GO" id="GO:0004764">
    <property type="term" value="F:shikimate 3-dehydrogenase (NADP+) activity"/>
    <property type="evidence" value="ECO:0007669"/>
    <property type="project" value="UniProtKB-EC"/>
</dbReference>
<comment type="caution">
    <text evidence="1">The sequence shown here is derived from an EMBL/GenBank/DDBJ whole genome shotgun (WGS) entry which is preliminary data.</text>
</comment>
<dbReference type="GO" id="GO:0003855">
    <property type="term" value="F:3-dehydroquinate dehydratase activity"/>
    <property type="evidence" value="ECO:0007669"/>
    <property type="project" value="UniProtKB-EC"/>
</dbReference>
<dbReference type="PANTHER" id="PTHR21089">
    <property type="entry name" value="SHIKIMATE DEHYDROGENASE"/>
    <property type="match status" value="1"/>
</dbReference>
<dbReference type="EC" id="4.2.1.10" evidence="1"/>
<dbReference type="Gramene" id="PRQ60529">
    <property type="protein sequence ID" value="PRQ60529"/>
    <property type="gene ID" value="RchiOBHm_Chr1g0382301"/>
</dbReference>
<dbReference type="EMBL" id="PDCK01000039">
    <property type="protein sequence ID" value="PRQ60529.1"/>
    <property type="molecule type" value="Genomic_DNA"/>
</dbReference>
<dbReference type="EC" id="1.1.1.25" evidence="1"/>
<evidence type="ECO:0000313" key="2">
    <source>
        <dbReference type="Proteomes" id="UP000238479"/>
    </source>
</evidence>
<dbReference type="Proteomes" id="UP000238479">
    <property type="component" value="Chromosome 1"/>
</dbReference>
<organism evidence="1 2">
    <name type="scientific">Rosa chinensis</name>
    <name type="common">China rose</name>
    <dbReference type="NCBI Taxonomy" id="74649"/>
    <lineage>
        <taxon>Eukaryota</taxon>
        <taxon>Viridiplantae</taxon>
        <taxon>Streptophyta</taxon>
        <taxon>Embryophyta</taxon>
        <taxon>Tracheophyta</taxon>
        <taxon>Spermatophyta</taxon>
        <taxon>Magnoliopsida</taxon>
        <taxon>eudicotyledons</taxon>
        <taxon>Gunneridae</taxon>
        <taxon>Pentapetalae</taxon>
        <taxon>rosids</taxon>
        <taxon>fabids</taxon>
        <taxon>Rosales</taxon>
        <taxon>Rosaceae</taxon>
        <taxon>Rosoideae</taxon>
        <taxon>Rosoideae incertae sedis</taxon>
        <taxon>Rosa</taxon>
    </lineage>
</organism>